<comment type="caution">
    <text evidence="15">The sequence shown here is derived from an EMBL/GenBank/DDBJ whole genome shotgun (WGS) entry which is preliminary data.</text>
</comment>
<reference evidence="15 16" key="1">
    <citation type="submission" date="2020-08" db="EMBL/GenBank/DDBJ databases">
        <authorList>
            <person name="Hejnol A."/>
        </authorList>
    </citation>
    <scope>NUCLEOTIDE SEQUENCE [LARGE SCALE GENOMIC DNA]</scope>
</reference>
<keyword evidence="2" id="KW-0808">Transferase</keyword>
<proteinExistence type="inferred from homology"/>
<dbReference type="InterPro" id="IPR050122">
    <property type="entry name" value="RTK"/>
</dbReference>
<dbReference type="SUPFAM" id="SSF56112">
    <property type="entry name" value="Protein kinase-like (PK-like)"/>
    <property type="match status" value="1"/>
</dbReference>
<dbReference type="GO" id="GO:0004714">
    <property type="term" value="F:transmembrane receptor protein tyrosine kinase activity"/>
    <property type="evidence" value="ECO:0007669"/>
    <property type="project" value="UniProtKB-EC"/>
</dbReference>
<keyword evidence="12" id="KW-0472">Membrane</keyword>
<evidence type="ECO:0000256" key="5">
    <source>
        <dbReference type="ARBA" id="ARBA00022840"/>
    </source>
</evidence>
<keyword evidence="4" id="KW-0418">Kinase</keyword>
<feature type="binding site" evidence="10">
    <location>
        <position position="868"/>
    </location>
    <ligand>
        <name>ATP</name>
        <dbReference type="ChEBI" id="CHEBI:30616"/>
    </ligand>
</feature>
<dbReference type="Pfam" id="PF00629">
    <property type="entry name" value="MAM"/>
    <property type="match status" value="1"/>
</dbReference>
<evidence type="ECO:0000256" key="7">
    <source>
        <dbReference type="ARBA" id="ARBA00023157"/>
    </source>
</evidence>
<gene>
    <name evidence="15" type="ORF">DGYR_LOCUS10835</name>
</gene>
<feature type="signal peptide" evidence="13">
    <location>
        <begin position="1"/>
        <end position="22"/>
    </location>
</feature>
<evidence type="ECO:0000256" key="2">
    <source>
        <dbReference type="ARBA" id="ARBA00022679"/>
    </source>
</evidence>
<dbReference type="FunFam" id="1.10.510.10:FF:000113">
    <property type="entry name" value="Tyrosine-protein kinase receptor"/>
    <property type="match status" value="1"/>
</dbReference>
<accession>A0A7I8W4F4</accession>
<dbReference type="InterPro" id="IPR017441">
    <property type="entry name" value="Protein_kinase_ATP_BS"/>
</dbReference>
<sequence>MDMAVILNKLLLLHHFITLIETLCNFNDSLKKENCKTYRDDLHYLQCHSVLWTNCSIFWESYTSGEEGGFIQKKYNGSKDEYMSFEPRGEKIPATASLKSPWLPPAGVNCTLQFSANSESNLKVFIEENIKSSPKKLKFVKINSTLGNWPRFESTIGRVTRNYKLIWLASIHNKHDFAGIDDIDLISCDVDGSHLEPCPFPHYRCKENGLCQSYNKVCNLKADCLLGDDEHDCDDMPDSVRCKFRNNFCGWTHYSTDGASTAKIEKSDLIGPSLSFKQGRFVSPPLPSTINQYELDCTMSFGFENNNTDAQLQLHQKSLKTRCQRTDRCQDYRPSLTCPKASCIKKCNGKMFCLNRTEGCNICDSGKDMIHLWPTARNHTPFVTIRSSTTFWLEFNIFPKEARYPIRLTHIMFNPLCFGKVHNDKEHLDKEKMKKVLMTSKNHNFRFRTCGAIGSRGPNQNQCDSAYKSKGFKVKVTSNNEKITPGIQLWTVNKTDTYTINAVGAFGGRSINIKDQFQPTFVSVNCNLTADEQLFILVGQRGDGAYCRESHELKGNAKKICEAYKAGNESSIVGGGGGGGGGGGASYVFKKFNGILIPLVVAGGAAGRGLVESEESIKHLRTHHPNINLINKAGGSPCQKSLKAGWKTYGGFGGGEGGCEKGGRGGYNGQFYINTDFCANDTLSVFKDPSHTEEDGMVEVVEYLRCPEECETCMLVYRQNGSTCLDCFRAGERMSDKVPCSGLKRKPKQIKENENQMGRILKIAVAPFCALLIIAFSIFLLYRRRLKKERAIIANIPLNRLQAGNLAGAINTINPNYAFNNWDSSRLVELPRDRLTLIQSIGKGAFGEVYMGYLIFDEETPEIAVAVKTLSAMPAQSSERDFTLEAIIMSQFDHENIVKLIGVCFQSNPRYIILELLEGGDMQTFLRENRPKTNASSQLTLYDLMQLAHNVASGCQYLENRHFVHRDVAARNCLLTTKDVDRIAKIADFGMARDIYHNDYYRKGGSAVLPVKWMPPEAFLDGIFSSKTDVWSFGIVLWEIFSLGFSPYPGKSNQEVMHVVRGGIRLDAPEHCPPSAYSLMKNCWDPDPKLRPSFEDILKSLNEIISKNKELLYSQITVKTKNLHSRTLLPVDSHEQTQRLLERNYVNENRTNEELEEMGIFE</sequence>
<dbReference type="PROSITE" id="PS50068">
    <property type="entry name" value="LDLRA_2"/>
    <property type="match status" value="1"/>
</dbReference>
<evidence type="ECO:0000256" key="12">
    <source>
        <dbReference type="SAM" id="Phobius"/>
    </source>
</evidence>
<keyword evidence="12" id="KW-1133">Transmembrane helix</keyword>
<feature type="transmembrane region" description="Helical" evidence="12">
    <location>
        <begin position="760"/>
        <end position="782"/>
    </location>
</feature>
<dbReference type="CDD" id="cd00112">
    <property type="entry name" value="LDLa"/>
    <property type="match status" value="1"/>
</dbReference>
<keyword evidence="7 9" id="KW-1015">Disulfide bond</keyword>
<dbReference type="PROSITE" id="PS00107">
    <property type="entry name" value="PROTEIN_KINASE_ATP"/>
    <property type="match status" value="1"/>
</dbReference>
<dbReference type="InterPro" id="IPR002172">
    <property type="entry name" value="LDrepeatLR_classA_rpt"/>
</dbReference>
<evidence type="ECO:0000256" key="11">
    <source>
        <dbReference type="RuleBase" id="RU000312"/>
    </source>
</evidence>
<comment type="subcellular location">
    <subcellularLocation>
        <location evidence="1">Cell membrane</location>
        <topology evidence="1">Single-pass type I membrane protein</topology>
    </subcellularLocation>
</comment>
<keyword evidence="6" id="KW-0829">Tyrosine-protein kinase</keyword>
<evidence type="ECO:0000256" key="9">
    <source>
        <dbReference type="PROSITE-ProRule" id="PRU00124"/>
    </source>
</evidence>
<keyword evidence="11" id="KW-0597">Phosphoprotein</keyword>
<dbReference type="Pfam" id="PF07714">
    <property type="entry name" value="PK_Tyr_Ser-Thr"/>
    <property type="match status" value="1"/>
</dbReference>
<evidence type="ECO:0000256" key="6">
    <source>
        <dbReference type="ARBA" id="ARBA00023137"/>
    </source>
</evidence>
<dbReference type="InterPro" id="IPR001245">
    <property type="entry name" value="Ser-Thr/Tyr_kinase_cat_dom"/>
</dbReference>
<dbReference type="SUPFAM" id="SSF57424">
    <property type="entry name" value="LDL receptor-like module"/>
    <property type="match status" value="1"/>
</dbReference>
<dbReference type="InterPro" id="IPR002011">
    <property type="entry name" value="Tyr_kinase_rcpt_2_CS"/>
</dbReference>
<evidence type="ECO:0000256" key="4">
    <source>
        <dbReference type="ARBA" id="ARBA00022777"/>
    </source>
</evidence>
<comment type="caution">
    <text evidence="9">Lacks conserved residue(s) required for the propagation of feature annotation.</text>
</comment>
<dbReference type="Gene3D" id="2.60.120.200">
    <property type="match status" value="1"/>
</dbReference>
<dbReference type="GO" id="GO:0045664">
    <property type="term" value="P:regulation of neuron differentiation"/>
    <property type="evidence" value="ECO:0007669"/>
    <property type="project" value="TreeGrafter"/>
</dbReference>
<dbReference type="GO" id="GO:0005524">
    <property type="term" value="F:ATP binding"/>
    <property type="evidence" value="ECO:0007669"/>
    <property type="project" value="UniProtKB-UniRule"/>
</dbReference>
<dbReference type="PROSITE" id="PS50011">
    <property type="entry name" value="PROTEIN_KINASE_DOM"/>
    <property type="match status" value="1"/>
</dbReference>
<protein>
    <recommendedName>
        <fullName evidence="11">Tyrosine-protein kinase receptor</fullName>
        <ecNumber evidence="11">2.7.10.1</ecNumber>
    </recommendedName>
</protein>
<dbReference type="InterPro" id="IPR000719">
    <property type="entry name" value="Prot_kinase_dom"/>
</dbReference>
<dbReference type="SMART" id="SM00219">
    <property type="entry name" value="TyrKc"/>
    <property type="match status" value="1"/>
</dbReference>
<dbReference type="InterPro" id="IPR011009">
    <property type="entry name" value="Kinase-like_dom_sf"/>
</dbReference>
<name>A0A7I8W4F4_9ANNE</name>
<dbReference type="PANTHER" id="PTHR24416">
    <property type="entry name" value="TYROSINE-PROTEIN KINASE RECEPTOR"/>
    <property type="match status" value="1"/>
</dbReference>
<dbReference type="Proteomes" id="UP000549394">
    <property type="component" value="Unassembled WGS sequence"/>
</dbReference>
<keyword evidence="11 12" id="KW-0812">Transmembrane</keyword>
<evidence type="ECO:0000256" key="1">
    <source>
        <dbReference type="ARBA" id="ARBA00004251"/>
    </source>
</evidence>
<dbReference type="OrthoDB" id="98077at2759"/>
<keyword evidence="3 10" id="KW-0547">Nucleotide-binding</keyword>
<organism evidence="15 16">
    <name type="scientific">Dimorphilus gyrociliatus</name>
    <dbReference type="NCBI Taxonomy" id="2664684"/>
    <lineage>
        <taxon>Eukaryota</taxon>
        <taxon>Metazoa</taxon>
        <taxon>Spiralia</taxon>
        <taxon>Lophotrochozoa</taxon>
        <taxon>Annelida</taxon>
        <taxon>Polychaeta</taxon>
        <taxon>Polychaeta incertae sedis</taxon>
        <taxon>Dinophilidae</taxon>
        <taxon>Dimorphilus</taxon>
    </lineage>
</organism>
<evidence type="ECO:0000256" key="13">
    <source>
        <dbReference type="SAM" id="SignalP"/>
    </source>
</evidence>
<evidence type="ECO:0000313" key="16">
    <source>
        <dbReference type="Proteomes" id="UP000549394"/>
    </source>
</evidence>
<dbReference type="GO" id="GO:0043235">
    <property type="term" value="C:receptor complex"/>
    <property type="evidence" value="ECO:0007669"/>
    <property type="project" value="TreeGrafter"/>
</dbReference>
<dbReference type="GO" id="GO:0005886">
    <property type="term" value="C:plasma membrane"/>
    <property type="evidence" value="ECO:0007669"/>
    <property type="project" value="UniProtKB-SubCell"/>
</dbReference>
<evidence type="ECO:0000259" key="14">
    <source>
        <dbReference type="PROSITE" id="PS50011"/>
    </source>
</evidence>
<dbReference type="Gene3D" id="4.10.400.10">
    <property type="entry name" value="Low-density Lipoprotein Receptor"/>
    <property type="match status" value="1"/>
</dbReference>
<feature type="domain" description="Protein kinase" evidence="14">
    <location>
        <begin position="835"/>
        <end position="1105"/>
    </location>
</feature>
<dbReference type="Gene3D" id="1.10.510.10">
    <property type="entry name" value="Transferase(Phosphotransferase) domain 1"/>
    <property type="match status" value="1"/>
</dbReference>
<dbReference type="PROSITE" id="PS00109">
    <property type="entry name" value="PROTEIN_KINASE_TYR"/>
    <property type="match status" value="1"/>
</dbReference>
<feature type="chain" id="PRO_5029752222" description="Tyrosine-protein kinase receptor" evidence="13">
    <location>
        <begin position="23"/>
        <end position="1162"/>
    </location>
</feature>
<dbReference type="EMBL" id="CAJFCJ010000019">
    <property type="protein sequence ID" value="CAD5123119.1"/>
    <property type="molecule type" value="Genomic_DNA"/>
</dbReference>
<comment type="similarity">
    <text evidence="11">Belongs to the protein kinase superfamily. Tyr protein kinase family. Insulin receptor subfamily.</text>
</comment>
<comment type="catalytic activity">
    <reaction evidence="8 11">
        <text>L-tyrosyl-[protein] + ATP = O-phospho-L-tyrosyl-[protein] + ADP + H(+)</text>
        <dbReference type="Rhea" id="RHEA:10596"/>
        <dbReference type="Rhea" id="RHEA-COMP:10136"/>
        <dbReference type="Rhea" id="RHEA-COMP:20101"/>
        <dbReference type="ChEBI" id="CHEBI:15378"/>
        <dbReference type="ChEBI" id="CHEBI:30616"/>
        <dbReference type="ChEBI" id="CHEBI:46858"/>
        <dbReference type="ChEBI" id="CHEBI:61978"/>
        <dbReference type="ChEBI" id="CHEBI:456216"/>
        <dbReference type="EC" id="2.7.10.1"/>
    </reaction>
</comment>
<keyword evidence="11" id="KW-0675">Receptor</keyword>
<dbReference type="InterPro" id="IPR008266">
    <property type="entry name" value="Tyr_kinase_AS"/>
</dbReference>
<dbReference type="InterPro" id="IPR020635">
    <property type="entry name" value="Tyr_kinase_cat_dom"/>
</dbReference>
<dbReference type="InterPro" id="IPR000998">
    <property type="entry name" value="MAM_dom"/>
</dbReference>
<dbReference type="SMART" id="SM00192">
    <property type="entry name" value="LDLa"/>
    <property type="match status" value="1"/>
</dbReference>
<evidence type="ECO:0000256" key="8">
    <source>
        <dbReference type="ARBA" id="ARBA00051243"/>
    </source>
</evidence>
<keyword evidence="13" id="KW-0732">Signal</keyword>
<dbReference type="PROSITE" id="PS00239">
    <property type="entry name" value="RECEPTOR_TYR_KIN_II"/>
    <property type="match status" value="1"/>
</dbReference>
<dbReference type="PRINTS" id="PR00109">
    <property type="entry name" value="TYRKINASE"/>
</dbReference>
<dbReference type="GO" id="GO:0007169">
    <property type="term" value="P:cell surface receptor protein tyrosine kinase signaling pathway"/>
    <property type="evidence" value="ECO:0007669"/>
    <property type="project" value="InterPro"/>
</dbReference>
<dbReference type="AlphaFoldDB" id="A0A7I8W4F4"/>
<dbReference type="InterPro" id="IPR036055">
    <property type="entry name" value="LDL_receptor-like_sf"/>
</dbReference>
<dbReference type="EC" id="2.7.10.1" evidence="11"/>
<dbReference type="Gene3D" id="3.30.200.20">
    <property type="entry name" value="Phosphorylase Kinase, domain 1"/>
    <property type="match status" value="1"/>
</dbReference>
<evidence type="ECO:0000256" key="3">
    <source>
        <dbReference type="ARBA" id="ARBA00022741"/>
    </source>
</evidence>
<keyword evidence="5 10" id="KW-0067">ATP-binding</keyword>
<dbReference type="PANTHER" id="PTHR24416:SF604">
    <property type="entry name" value="RECEPTOR PROTEIN-TYROSINE KINASE"/>
    <property type="match status" value="1"/>
</dbReference>
<evidence type="ECO:0000313" key="15">
    <source>
        <dbReference type="EMBL" id="CAD5123119.1"/>
    </source>
</evidence>
<evidence type="ECO:0000256" key="10">
    <source>
        <dbReference type="PROSITE-ProRule" id="PRU10141"/>
    </source>
</evidence>
<feature type="disulfide bond" evidence="9">
    <location>
        <begin position="218"/>
        <end position="233"/>
    </location>
</feature>
<keyword evidence="16" id="KW-1185">Reference proteome</keyword>